<dbReference type="AlphaFoldDB" id="A0A6P4Y3L5"/>
<comment type="function">
    <text evidence="9">Ligand for members of the frizzled family of seven transmembrane receptors.</text>
</comment>
<reference evidence="12" key="1">
    <citation type="submission" date="2025-08" db="UniProtKB">
        <authorList>
            <consortium name="RefSeq"/>
        </authorList>
    </citation>
    <scope>IDENTIFICATION</scope>
    <source>
        <tissue evidence="12">Gonad</tissue>
    </source>
</reference>
<feature type="chain" id="PRO_5027835654" description="Protein Wnt" evidence="10">
    <location>
        <begin position="25"/>
        <end position="353"/>
    </location>
</feature>
<evidence type="ECO:0000256" key="6">
    <source>
        <dbReference type="ARBA" id="ARBA00022687"/>
    </source>
</evidence>
<dbReference type="InterPro" id="IPR018161">
    <property type="entry name" value="Wnt_CS"/>
</dbReference>
<gene>
    <name evidence="12" type="primary">LOC109464459</name>
</gene>
<evidence type="ECO:0000256" key="1">
    <source>
        <dbReference type="ARBA" id="ARBA00004498"/>
    </source>
</evidence>
<evidence type="ECO:0000256" key="5">
    <source>
        <dbReference type="ARBA" id="ARBA00022530"/>
    </source>
</evidence>
<evidence type="ECO:0000256" key="4">
    <source>
        <dbReference type="ARBA" id="ARBA00022525"/>
    </source>
</evidence>
<comment type="similarity">
    <text evidence="2 9">Belongs to the Wnt family.</text>
</comment>
<dbReference type="PRINTS" id="PR01349">
    <property type="entry name" value="WNTPROTEIN"/>
</dbReference>
<evidence type="ECO:0000256" key="8">
    <source>
        <dbReference type="ARBA" id="ARBA00023288"/>
    </source>
</evidence>
<dbReference type="PROSITE" id="PS00246">
    <property type="entry name" value="WNT1"/>
    <property type="match status" value="1"/>
</dbReference>
<keyword evidence="8" id="KW-0449">Lipoprotein</keyword>
<dbReference type="PANTHER" id="PTHR12027:SF102">
    <property type="entry name" value="PROTEIN WNT"/>
    <property type="match status" value="1"/>
</dbReference>
<dbReference type="FunFam" id="3.30.2460.20:FF:000001">
    <property type="entry name" value="Wnt homolog"/>
    <property type="match status" value="1"/>
</dbReference>
<dbReference type="InterPro" id="IPR005817">
    <property type="entry name" value="Wnt"/>
</dbReference>
<dbReference type="GeneID" id="109464459"/>
<dbReference type="GO" id="GO:0005615">
    <property type="term" value="C:extracellular space"/>
    <property type="evidence" value="ECO:0007669"/>
    <property type="project" value="TreeGrafter"/>
</dbReference>
<feature type="signal peptide" evidence="10">
    <location>
        <begin position="1"/>
        <end position="24"/>
    </location>
</feature>
<keyword evidence="10" id="KW-0732">Signal</keyword>
<dbReference type="Pfam" id="PF00110">
    <property type="entry name" value="wnt"/>
    <property type="match status" value="1"/>
</dbReference>
<dbReference type="Gene3D" id="3.30.2460.20">
    <property type="match status" value="1"/>
</dbReference>
<dbReference type="GO" id="GO:0060070">
    <property type="term" value="P:canonical Wnt signaling pathway"/>
    <property type="evidence" value="ECO:0007669"/>
    <property type="project" value="TreeGrafter"/>
</dbReference>
<dbReference type="CDD" id="cd19343">
    <property type="entry name" value="Wnt_Wnt11"/>
    <property type="match status" value="1"/>
</dbReference>
<dbReference type="GO" id="GO:0005125">
    <property type="term" value="F:cytokine activity"/>
    <property type="evidence" value="ECO:0007669"/>
    <property type="project" value="TreeGrafter"/>
</dbReference>
<keyword evidence="7" id="KW-1015">Disulfide bond</keyword>
<evidence type="ECO:0000256" key="3">
    <source>
        <dbReference type="ARBA" id="ARBA00022473"/>
    </source>
</evidence>
<evidence type="ECO:0000256" key="2">
    <source>
        <dbReference type="ARBA" id="ARBA00005683"/>
    </source>
</evidence>
<proteinExistence type="inferred from homology"/>
<evidence type="ECO:0000256" key="9">
    <source>
        <dbReference type="RuleBase" id="RU003500"/>
    </source>
</evidence>
<keyword evidence="11" id="KW-1185">Reference proteome</keyword>
<dbReference type="OrthoDB" id="5945655at2759"/>
<dbReference type="GO" id="GO:0005109">
    <property type="term" value="F:frizzled binding"/>
    <property type="evidence" value="ECO:0007669"/>
    <property type="project" value="TreeGrafter"/>
</dbReference>
<sequence>MGLSFTPVLWMVLLLMFFDGRSSAIKWLSIADVGKNLSWNKTSSCRKVSGFVPEQTQLCRRTLEVMPAVEYAAEAARKTCQEQFGNRRWNCSSIKKAPHFMNDLEKGTKESAYVHALSSAAVVHTVARACAAGYLTACTCARNPGEKPDGNYTWGGCGDNLKFGLEFGRRFAEAPMRKRKRSHTQTLMNLHNSEAGRLAVQNTMTTKCKCHGVSGSCNVKTCWKSLADLTEISHELAEKYSYAIKVVKRKIGTRQQLVPEDRVSRKHGSGDLIFVDNSPDYCIRNNRKGSYGTTGRLCNKTSVGPDSCQSMCCGRAYNEFTTSVTERCNCKYHWCCYVTCDQCTRTETKYMCK</sequence>
<dbReference type="PANTHER" id="PTHR12027">
    <property type="entry name" value="WNT RELATED"/>
    <property type="match status" value="1"/>
</dbReference>
<evidence type="ECO:0000256" key="7">
    <source>
        <dbReference type="ARBA" id="ARBA00023157"/>
    </source>
</evidence>
<accession>A0A6P4Y3L5</accession>
<protein>
    <recommendedName>
        <fullName evidence="9">Protein Wnt</fullName>
    </recommendedName>
</protein>
<name>A0A6P4Y3L5_BRABE</name>
<evidence type="ECO:0000313" key="12">
    <source>
        <dbReference type="RefSeq" id="XP_019617004.1"/>
    </source>
</evidence>
<dbReference type="Proteomes" id="UP000515135">
    <property type="component" value="Unplaced"/>
</dbReference>
<dbReference type="GO" id="GO:0030182">
    <property type="term" value="P:neuron differentiation"/>
    <property type="evidence" value="ECO:0007669"/>
    <property type="project" value="TreeGrafter"/>
</dbReference>
<keyword evidence="3 9" id="KW-0217">Developmental protein</keyword>
<dbReference type="RefSeq" id="XP_019617004.1">
    <property type="nucleotide sequence ID" value="XM_019761445.1"/>
</dbReference>
<keyword evidence="4" id="KW-0964">Secreted</keyword>
<comment type="subcellular location">
    <subcellularLocation>
        <location evidence="1 9">Secreted</location>
        <location evidence="1 9">Extracellular space</location>
        <location evidence="1 9">Extracellular matrix</location>
    </subcellularLocation>
</comment>
<evidence type="ECO:0000313" key="11">
    <source>
        <dbReference type="Proteomes" id="UP000515135"/>
    </source>
</evidence>
<keyword evidence="6 9" id="KW-0879">Wnt signaling pathway</keyword>
<dbReference type="GO" id="GO:0045165">
    <property type="term" value="P:cell fate commitment"/>
    <property type="evidence" value="ECO:0007669"/>
    <property type="project" value="TreeGrafter"/>
</dbReference>
<dbReference type="InterPro" id="IPR043158">
    <property type="entry name" value="Wnt_C"/>
</dbReference>
<keyword evidence="5" id="KW-0272">Extracellular matrix</keyword>
<dbReference type="SMART" id="SM00097">
    <property type="entry name" value="WNT1"/>
    <property type="match status" value="1"/>
</dbReference>
<dbReference type="KEGG" id="bbel:109464459"/>
<evidence type="ECO:0000256" key="10">
    <source>
        <dbReference type="SAM" id="SignalP"/>
    </source>
</evidence>
<organism evidence="11 12">
    <name type="scientific">Branchiostoma belcheri</name>
    <name type="common">Amphioxus</name>
    <dbReference type="NCBI Taxonomy" id="7741"/>
    <lineage>
        <taxon>Eukaryota</taxon>
        <taxon>Metazoa</taxon>
        <taxon>Chordata</taxon>
        <taxon>Cephalochordata</taxon>
        <taxon>Leptocardii</taxon>
        <taxon>Amphioxiformes</taxon>
        <taxon>Branchiostomatidae</taxon>
        <taxon>Branchiostoma</taxon>
    </lineage>
</organism>